<reference evidence="2" key="1">
    <citation type="journal article" date="2021" name="Proc. Natl. Acad. Sci. U.S.A.">
        <title>A Catalog of Tens of Thousands of Viruses from Human Metagenomes Reveals Hidden Associations with Chronic Diseases.</title>
        <authorList>
            <person name="Tisza M.J."/>
            <person name="Buck C.B."/>
        </authorList>
    </citation>
    <scope>NUCLEOTIDE SEQUENCE</scope>
    <source>
        <strain evidence="2">CtBoB21</strain>
    </source>
</reference>
<accession>A0A8S5R6G9</accession>
<proteinExistence type="predicted"/>
<evidence type="ECO:0000256" key="1">
    <source>
        <dbReference type="SAM" id="Coils"/>
    </source>
</evidence>
<evidence type="ECO:0000313" key="2">
    <source>
        <dbReference type="EMBL" id="DAE26681.1"/>
    </source>
</evidence>
<feature type="coiled-coil region" evidence="1">
    <location>
        <begin position="22"/>
        <end position="56"/>
    </location>
</feature>
<organism evidence="2">
    <name type="scientific">Myoviridae sp. ctBoB21</name>
    <dbReference type="NCBI Taxonomy" id="2827287"/>
    <lineage>
        <taxon>Viruses</taxon>
        <taxon>Duplodnaviria</taxon>
        <taxon>Heunggongvirae</taxon>
        <taxon>Uroviricota</taxon>
        <taxon>Caudoviricetes</taxon>
    </lineage>
</organism>
<protein>
    <submittedName>
        <fullName evidence="2">Uncharacterized protein</fullName>
    </submittedName>
</protein>
<keyword evidence="1" id="KW-0175">Coiled coil</keyword>
<name>A0A8S5R6G9_9CAUD</name>
<sequence length="106" mass="12510">MKKMMNEDVPYEYQMKPILASYDRLVSENQKLKNRIAELEKTLEKERSEKALKADAEFNNLKSSNKNRGDKLEWIQKTLEDYLVSLGIELPQYRTVSKIVKMIVKI</sequence>
<dbReference type="EMBL" id="BK015822">
    <property type="protein sequence ID" value="DAE26681.1"/>
    <property type="molecule type" value="Genomic_DNA"/>
</dbReference>